<gene>
    <name evidence="5" type="ordered locus">Pden_2683</name>
</gene>
<dbReference type="PANTHER" id="PTHR46648">
    <property type="entry name" value="HIT FAMILY PROTEIN 1"/>
    <property type="match status" value="1"/>
</dbReference>
<dbReference type="STRING" id="318586.Pden_2683"/>
<dbReference type="KEGG" id="pde:Pden_2683"/>
<feature type="short sequence motif" description="Histidine triad motif" evidence="2 3">
    <location>
        <begin position="93"/>
        <end position="97"/>
    </location>
</feature>
<dbReference type="Pfam" id="PF01230">
    <property type="entry name" value="HIT"/>
    <property type="match status" value="1"/>
</dbReference>
<evidence type="ECO:0000259" key="4">
    <source>
        <dbReference type="PROSITE" id="PS51084"/>
    </source>
</evidence>
<feature type="domain" description="HIT" evidence="4">
    <location>
        <begin position="6"/>
        <end position="109"/>
    </location>
</feature>
<evidence type="ECO:0000313" key="6">
    <source>
        <dbReference type="Proteomes" id="UP000000361"/>
    </source>
</evidence>
<dbReference type="InterPro" id="IPR036265">
    <property type="entry name" value="HIT-like_sf"/>
</dbReference>
<evidence type="ECO:0000256" key="3">
    <source>
        <dbReference type="PROSITE-ProRule" id="PRU00464"/>
    </source>
</evidence>
<dbReference type="PANTHER" id="PTHR46648:SF1">
    <property type="entry name" value="ADENOSINE 5'-MONOPHOSPHORAMIDASE HNT1"/>
    <property type="match status" value="1"/>
</dbReference>
<dbReference type="SUPFAM" id="SSF54197">
    <property type="entry name" value="HIT-like"/>
    <property type="match status" value="1"/>
</dbReference>
<organism evidence="5 6">
    <name type="scientific">Paracoccus denitrificans (strain Pd 1222)</name>
    <dbReference type="NCBI Taxonomy" id="318586"/>
    <lineage>
        <taxon>Bacteria</taxon>
        <taxon>Pseudomonadati</taxon>
        <taxon>Pseudomonadota</taxon>
        <taxon>Alphaproteobacteria</taxon>
        <taxon>Rhodobacterales</taxon>
        <taxon>Paracoccaceae</taxon>
        <taxon>Paracoccus</taxon>
    </lineage>
</organism>
<evidence type="ECO:0000256" key="2">
    <source>
        <dbReference type="PIRSR" id="PIRSR601310-3"/>
    </source>
</evidence>
<dbReference type="InterPro" id="IPR001310">
    <property type="entry name" value="Histidine_triad_HIT"/>
</dbReference>
<protein>
    <submittedName>
        <fullName evidence="5">Histidine triad (HIT) protein</fullName>
    </submittedName>
</protein>
<evidence type="ECO:0000313" key="5">
    <source>
        <dbReference type="EMBL" id="ABL70770.1"/>
    </source>
</evidence>
<dbReference type="PRINTS" id="PR00332">
    <property type="entry name" value="HISTRIAD"/>
</dbReference>
<sequence>MSDDCLFCRIARGELPAHRVHEDDEILAFLDLHPIRPGHCLIIPKRHYPWFEDLPEDLATRITSWAQRLARQMKTIYAVERVALFYTGIHVAHAHAHVVPMHHVHDVSSQAYLQDGIGSFSAPPQLPAEEGARIAQVLAPAFAGQDAAP</sequence>
<keyword evidence="6" id="KW-1185">Reference proteome</keyword>
<dbReference type="GO" id="GO:0003824">
    <property type="term" value="F:catalytic activity"/>
    <property type="evidence" value="ECO:0007669"/>
    <property type="project" value="InterPro"/>
</dbReference>
<feature type="active site" description="Tele-AMP-histidine intermediate" evidence="1">
    <location>
        <position position="95"/>
    </location>
</feature>
<dbReference type="PROSITE" id="PS51084">
    <property type="entry name" value="HIT_2"/>
    <property type="match status" value="1"/>
</dbReference>
<dbReference type="OrthoDB" id="9784774at2"/>
<dbReference type="InterPro" id="IPR011146">
    <property type="entry name" value="HIT-like"/>
</dbReference>
<accession>A1B5H6</accession>
<dbReference type="Proteomes" id="UP000000361">
    <property type="component" value="Chromosome 1"/>
</dbReference>
<dbReference type="EMBL" id="CP000489">
    <property type="protein sequence ID" value="ABL70770.1"/>
    <property type="molecule type" value="Genomic_DNA"/>
</dbReference>
<dbReference type="RefSeq" id="WP_011748963.1">
    <property type="nucleotide sequence ID" value="NC_008686.1"/>
</dbReference>
<reference evidence="6" key="1">
    <citation type="submission" date="2006-12" db="EMBL/GenBank/DDBJ databases">
        <title>Complete sequence of chromosome 1 of Paracoccus denitrificans PD1222.</title>
        <authorList>
            <person name="Copeland A."/>
            <person name="Lucas S."/>
            <person name="Lapidus A."/>
            <person name="Barry K."/>
            <person name="Detter J.C."/>
            <person name="Glavina del Rio T."/>
            <person name="Hammon N."/>
            <person name="Israni S."/>
            <person name="Dalin E."/>
            <person name="Tice H."/>
            <person name="Pitluck S."/>
            <person name="Munk A.C."/>
            <person name="Brettin T."/>
            <person name="Bruce D."/>
            <person name="Han C."/>
            <person name="Tapia R."/>
            <person name="Gilna P."/>
            <person name="Schmutz J."/>
            <person name="Larimer F."/>
            <person name="Land M."/>
            <person name="Hauser L."/>
            <person name="Kyrpides N."/>
            <person name="Lykidis A."/>
            <person name="Spiro S."/>
            <person name="Richardson D.J."/>
            <person name="Moir J.W.B."/>
            <person name="Ferguson S.J."/>
            <person name="van Spanning R.J.M."/>
            <person name="Richardson P."/>
        </authorList>
    </citation>
    <scope>NUCLEOTIDE SEQUENCE [LARGE SCALE GENOMIC DNA]</scope>
    <source>
        <strain evidence="6">Pd 1222</strain>
    </source>
</reference>
<dbReference type="HOGENOM" id="CLU_056776_3_1_5"/>
<dbReference type="Gene3D" id="3.30.428.10">
    <property type="entry name" value="HIT-like"/>
    <property type="match status" value="1"/>
</dbReference>
<evidence type="ECO:0000256" key="1">
    <source>
        <dbReference type="PIRSR" id="PIRSR601310-1"/>
    </source>
</evidence>
<dbReference type="GeneID" id="93451081"/>
<proteinExistence type="predicted"/>
<name>A1B5H6_PARDP</name>
<dbReference type="eggNOG" id="COG0537">
    <property type="taxonomic scope" value="Bacteria"/>
</dbReference>
<dbReference type="EnsemblBacteria" id="ABL70770">
    <property type="protein sequence ID" value="ABL70770"/>
    <property type="gene ID" value="Pden_2683"/>
</dbReference>
<dbReference type="GO" id="GO:0009117">
    <property type="term" value="P:nucleotide metabolic process"/>
    <property type="evidence" value="ECO:0007669"/>
    <property type="project" value="TreeGrafter"/>
</dbReference>
<dbReference type="AlphaFoldDB" id="A1B5H6"/>